<protein>
    <submittedName>
        <fullName evidence="2">Uncharacterized protein</fullName>
    </submittedName>
</protein>
<proteinExistence type="predicted"/>
<dbReference type="AlphaFoldDB" id="A0A1F6AZR3"/>
<evidence type="ECO:0000313" key="3">
    <source>
        <dbReference type="Proteomes" id="UP000176450"/>
    </source>
</evidence>
<organism evidence="2 3">
    <name type="scientific">Candidatus Gottesmanbacteria bacterium RIFCSPLOWO2_01_FULL_46_9</name>
    <dbReference type="NCBI Taxonomy" id="1798394"/>
    <lineage>
        <taxon>Bacteria</taxon>
        <taxon>Candidatus Gottesmaniibacteriota</taxon>
    </lineage>
</organism>
<gene>
    <name evidence="2" type="ORF">A3A63_00890</name>
</gene>
<sequence length="134" mass="15808">MKLAQPCHVFYSPIGSIPFLGYLFLLFQIVLLRFSIVDRIYVPQKEKIFLRHIIKLLSKEKQVVVHTFRLGFVLRNFSAPIVLDIQNGKEYTLVSDETYNQILWSLIYASEISSTTSKILQKRFFYDFRPLFPL</sequence>
<name>A0A1F6AZR3_9BACT</name>
<keyword evidence="1" id="KW-1133">Transmembrane helix</keyword>
<comment type="caution">
    <text evidence="2">The sequence shown here is derived from an EMBL/GenBank/DDBJ whole genome shotgun (WGS) entry which is preliminary data.</text>
</comment>
<feature type="transmembrane region" description="Helical" evidence="1">
    <location>
        <begin position="20"/>
        <end position="42"/>
    </location>
</feature>
<evidence type="ECO:0000313" key="2">
    <source>
        <dbReference type="EMBL" id="OGG30175.1"/>
    </source>
</evidence>
<reference evidence="2 3" key="1">
    <citation type="journal article" date="2016" name="Nat. Commun.">
        <title>Thousands of microbial genomes shed light on interconnected biogeochemical processes in an aquifer system.</title>
        <authorList>
            <person name="Anantharaman K."/>
            <person name="Brown C.T."/>
            <person name="Hug L.A."/>
            <person name="Sharon I."/>
            <person name="Castelle C.J."/>
            <person name="Probst A.J."/>
            <person name="Thomas B.C."/>
            <person name="Singh A."/>
            <person name="Wilkins M.J."/>
            <person name="Karaoz U."/>
            <person name="Brodie E.L."/>
            <person name="Williams K.H."/>
            <person name="Hubbard S.S."/>
            <person name="Banfield J.F."/>
        </authorList>
    </citation>
    <scope>NUCLEOTIDE SEQUENCE [LARGE SCALE GENOMIC DNA]</scope>
</reference>
<keyword evidence="1" id="KW-0472">Membrane</keyword>
<keyword evidence="1" id="KW-0812">Transmembrane</keyword>
<dbReference type="Proteomes" id="UP000176450">
    <property type="component" value="Unassembled WGS sequence"/>
</dbReference>
<dbReference type="EMBL" id="MFJX01000047">
    <property type="protein sequence ID" value="OGG30175.1"/>
    <property type="molecule type" value="Genomic_DNA"/>
</dbReference>
<evidence type="ECO:0000256" key="1">
    <source>
        <dbReference type="SAM" id="Phobius"/>
    </source>
</evidence>
<accession>A0A1F6AZR3</accession>